<dbReference type="SUPFAM" id="SSF52540">
    <property type="entry name" value="P-loop containing nucleoside triphosphate hydrolases"/>
    <property type="match status" value="1"/>
</dbReference>
<keyword evidence="3" id="KW-1185">Reference proteome</keyword>
<dbReference type="InterPro" id="IPR003450">
    <property type="entry name" value="Replication_origin-bd"/>
</dbReference>
<dbReference type="InterPro" id="IPR027417">
    <property type="entry name" value="P-loop_NTPase"/>
</dbReference>
<dbReference type="Pfam" id="PF02399">
    <property type="entry name" value="Herpes_ori_bp"/>
    <property type="match status" value="1"/>
</dbReference>
<reference evidence="2 3" key="1">
    <citation type="journal article" date="2020" name="Fungal Divers.">
        <title>Resolving the Mortierellaceae phylogeny through synthesis of multi-gene phylogenetics and phylogenomics.</title>
        <authorList>
            <person name="Vandepol N."/>
            <person name="Liber J."/>
            <person name="Desiro A."/>
            <person name="Na H."/>
            <person name="Kennedy M."/>
            <person name="Barry K."/>
            <person name="Grigoriev I.V."/>
            <person name="Miller A.N."/>
            <person name="O'Donnell K."/>
            <person name="Stajich J.E."/>
            <person name="Bonito G."/>
        </authorList>
    </citation>
    <scope>NUCLEOTIDE SEQUENCE [LARGE SCALE GENOMIC DNA]</scope>
    <source>
        <strain evidence="2 3">AD045</strain>
    </source>
</reference>
<organism evidence="2 3">
    <name type="scientific">Linnemannia gamsii</name>
    <dbReference type="NCBI Taxonomy" id="64522"/>
    <lineage>
        <taxon>Eukaryota</taxon>
        <taxon>Fungi</taxon>
        <taxon>Fungi incertae sedis</taxon>
        <taxon>Mucoromycota</taxon>
        <taxon>Mortierellomycotina</taxon>
        <taxon>Mortierellomycetes</taxon>
        <taxon>Mortierellales</taxon>
        <taxon>Mortierellaceae</taxon>
        <taxon>Linnemannia</taxon>
    </lineage>
</organism>
<feature type="domain" description="Replication origin-binding protein" evidence="1">
    <location>
        <begin position="277"/>
        <end position="435"/>
    </location>
</feature>
<sequence length="809" mass="92274">MPTKFGSIYFGYDKLQDLGPQERAFVMADLNHDEFFVAYNHKSLSGKTYCEYSSYPDLSAFLLSYGRISDKDRRFNEIIRDGHACAEYYDIDGKLSNSGDEGDTMLSMGQRLAEQEQLVLASFLEARNQFAPEYPVLEEQCRILSASSGSKVSLHIIIPQYVFENNSAHMKTFMDNFYEARGGLIATMMVNKDAKLPQLAVDAVKALFLNSKYASQFEFKYEGRLSFNQSIDIMAMKCVRPACSIPVTNTTYCERYVKRLYLAPRNKPFQHNGNDKPDTPPSLMIWSATGTGKTEFVNALVEANKGCKFVVVTCRRTLANTLGPRLGFTNYQDIKEPRIACDKLVIQAESLHRISTRYYGENVILILDEFSSLCEQMTSTSTMGHNHDYNNQILREFIKGVSRVICLDADLTDRDVQLVKRLRNDVHVIHNTFKPQEGHRVVMYEKKSSLVSKKHVDMMRRVRHVKSKKYLVHVDQRTNNQPTTIEAIHGWIKKQADMLMGGRDVEGLRLNIGYGGNFSLPEGFYSHLWTNVRIKRNLSVNGFMQRFLQQMLDAGCTVQGENGAISTDQILKSETEILDAIKKKQQMQVANAQDLTYEEFSKLCGARELTLPEKHAMSKYRLMITYNIDDPSIITPDFVALYDNDRERRIYSNLCALSARAMQDGLDSVRQKEHMSLAFSIENGYDTRVPHRLTESQHNQLKYAVDILTACGFSEVFSNVTIPAKVFKETIDHLWETGKDGLQSMCTTLGLKTPTSKNMTFKNKKGFLSDRVLYEVLGVKIISANKRRTEYKLVHYSNVGSLRQISVRE</sequence>
<dbReference type="Gene3D" id="3.40.50.300">
    <property type="entry name" value="P-loop containing nucleotide triphosphate hydrolases"/>
    <property type="match status" value="1"/>
</dbReference>
<accession>A0ABQ7JJ56</accession>
<evidence type="ECO:0000313" key="2">
    <source>
        <dbReference type="EMBL" id="KAG0276040.1"/>
    </source>
</evidence>
<comment type="caution">
    <text evidence="2">The sequence shown here is derived from an EMBL/GenBank/DDBJ whole genome shotgun (WGS) entry which is preliminary data.</text>
</comment>
<proteinExistence type="predicted"/>
<name>A0ABQ7JJ56_9FUNG</name>
<dbReference type="EMBL" id="JAAAIM010001756">
    <property type="protein sequence ID" value="KAG0276040.1"/>
    <property type="molecule type" value="Genomic_DNA"/>
</dbReference>
<gene>
    <name evidence="2" type="ORF">BGZ96_003492</name>
</gene>
<evidence type="ECO:0000259" key="1">
    <source>
        <dbReference type="Pfam" id="PF02399"/>
    </source>
</evidence>
<evidence type="ECO:0000313" key="3">
    <source>
        <dbReference type="Proteomes" id="UP001194696"/>
    </source>
</evidence>
<protein>
    <recommendedName>
        <fullName evidence="1">Replication origin-binding protein domain-containing protein</fullName>
    </recommendedName>
</protein>
<dbReference type="Proteomes" id="UP001194696">
    <property type="component" value="Unassembled WGS sequence"/>
</dbReference>